<dbReference type="PROSITE" id="PS00211">
    <property type="entry name" value="ABC_TRANSPORTER_1"/>
    <property type="match status" value="1"/>
</dbReference>
<dbReference type="RefSeq" id="WP_193803836.1">
    <property type="nucleotide sequence ID" value="NZ_JADEZV010000003.1"/>
</dbReference>
<evidence type="ECO:0000256" key="5">
    <source>
        <dbReference type="ARBA" id="ARBA00049985"/>
    </source>
</evidence>
<dbReference type="EMBL" id="JADEZV010000003">
    <property type="protein sequence ID" value="MBE9391448.1"/>
    <property type="molecule type" value="Genomic_DNA"/>
</dbReference>
<dbReference type="GO" id="GO:0043215">
    <property type="term" value="P:daunorubicin transport"/>
    <property type="evidence" value="ECO:0007669"/>
    <property type="project" value="InterPro"/>
</dbReference>
<keyword evidence="3" id="KW-0547">Nucleotide-binding</keyword>
<sequence length="335" mass="38112">MFFFTKAIEIKGLVKIYDKSVKALDDLSFDVEEESIHALLGPNGAGKTTLIRILTTQLTPTKGTAYIFGLDVRKNPQQARGMLGYVPQEVSLWTDLTGYENLLIYSKIYEIPKSERVKRIEEALDFMDLKDASRRLVKTYSGGMFRRLEIAAALMVRPKILILDEPTIGLDPIARNNVWERVISYKKEFGTTVLFATHYMDEADKYADMITIINKGKQVISGKPEDLKMIIGGDRVTLKVDNKEKVKAIIAENFGIDIIEENSDVLTFLVEKSQLVLPRILSALEAEKIEVKELRIREASLNDVFIKLMGKRIEEEEEGRMKELISERKMIRMGG</sequence>
<comment type="caution">
    <text evidence="7">The sequence shown here is derived from an EMBL/GenBank/DDBJ whole genome shotgun (WGS) entry which is preliminary data.</text>
</comment>
<dbReference type="NCBIfam" id="TIGR01188">
    <property type="entry name" value="drrA"/>
    <property type="match status" value="1"/>
</dbReference>
<keyword evidence="4 7" id="KW-0067">ATP-binding</keyword>
<dbReference type="Pfam" id="PF13732">
    <property type="entry name" value="DrrA1-3_C"/>
    <property type="match status" value="1"/>
</dbReference>
<gene>
    <name evidence="7" type="ORF">IOK49_05100</name>
</gene>
<dbReference type="GO" id="GO:0016887">
    <property type="term" value="F:ATP hydrolysis activity"/>
    <property type="evidence" value="ECO:0007669"/>
    <property type="project" value="InterPro"/>
</dbReference>
<dbReference type="InterPro" id="IPR003593">
    <property type="entry name" value="AAA+_ATPase"/>
</dbReference>
<evidence type="ECO:0000313" key="8">
    <source>
        <dbReference type="Proteomes" id="UP000652307"/>
    </source>
</evidence>
<dbReference type="InterPro" id="IPR003439">
    <property type="entry name" value="ABC_transporter-like_ATP-bd"/>
</dbReference>
<organism evidence="7 8">
    <name type="scientific">Fervidicoccus fontis</name>
    <dbReference type="NCBI Taxonomy" id="683846"/>
    <lineage>
        <taxon>Archaea</taxon>
        <taxon>Thermoproteota</taxon>
        <taxon>Thermoprotei</taxon>
        <taxon>Fervidicoccales</taxon>
        <taxon>Fervidicoccaceae</taxon>
        <taxon>Fervidicoccus</taxon>
    </lineage>
</organism>
<comment type="subcellular location">
    <subcellularLocation>
        <location evidence="1">Cell membrane</location>
        <topology evidence="1">Peripheral membrane protein</topology>
        <orientation evidence="1">Cytoplasmic side</orientation>
    </subcellularLocation>
</comment>
<dbReference type="AlphaFoldDB" id="A0A843A817"/>
<evidence type="ECO:0000256" key="1">
    <source>
        <dbReference type="ARBA" id="ARBA00004413"/>
    </source>
</evidence>
<feature type="domain" description="ABC transporter" evidence="6">
    <location>
        <begin position="8"/>
        <end position="240"/>
    </location>
</feature>
<dbReference type="PANTHER" id="PTHR43582">
    <property type="entry name" value="LINEARMYCIN RESISTANCE ATP-BINDING PROTEIN LNRL"/>
    <property type="match status" value="1"/>
</dbReference>
<accession>A0A843A817</accession>
<evidence type="ECO:0000256" key="2">
    <source>
        <dbReference type="ARBA" id="ARBA00022448"/>
    </source>
</evidence>
<evidence type="ECO:0000259" key="6">
    <source>
        <dbReference type="PROSITE" id="PS50893"/>
    </source>
</evidence>
<dbReference type="GO" id="GO:1900753">
    <property type="term" value="P:doxorubicin transport"/>
    <property type="evidence" value="ECO:0007669"/>
    <property type="project" value="InterPro"/>
</dbReference>
<dbReference type="PANTHER" id="PTHR43582:SF2">
    <property type="entry name" value="LINEARMYCIN RESISTANCE ATP-BINDING PROTEIN LNRL"/>
    <property type="match status" value="1"/>
</dbReference>
<proteinExistence type="inferred from homology"/>
<dbReference type="InterPro" id="IPR025302">
    <property type="entry name" value="DrrA1/2-like_C"/>
</dbReference>
<dbReference type="Proteomes" id="UP000652307">
    <property type="component" value="Unassembled WGS sequence"/>
</dbReference>
<reference evidence="7" key="1">
    <citation type="submission" date="2020-10" db="EMBL/GenBank/DDBJ databases">
        <title>Fervidococcus fontis strain 3639Fd - the first crenarchaeon capable of growth on lipids.</title>
        <authorList>
            <person name="Kochetkova T.V."/>
            <person name="Elcheninov A.G."/>
            <person name="Toschakov S.V."/>
            <person name="Kublanov I.V."/>
        </authorList>
    </citation>
    <scope>NUCLEOTIDE SEQUENCE</scope>
    <source>
        <strain evidence="7">3639Fd</strain>
    </source>
</reference>
<dbReference type="InterPro" id="IPR005894">
    <property type="entry name" value="DrrA"/>
</dbReference>
<comment type="similarity">
    <text evidence="5">Belongs to the ABC transporter superfamily. Drug exporter-1 (DrugE1) (TC 3.A.1.105) family.</text>
</comment>
<evidence type="ECO:0000313" key="7">
    <source>
        <dbReference type="EMBL" id="MBE9391448.1"/>
    </source>
</evidence>
<protein>
    <submittedName>
        <fullName evidence="7">ATP-binding cassette domain-containing protein</fullName>
    </submittedName>
</protein>
<dbReference type="GO" id="GO:0005886">
    <property type="term" value="C:plasma membrane"/>
    <property type="evidence" value="ECO:0007669"/>
    <property type="project" value="UniProtKB-SubCell"/>
</dbReference>
<dbReference type="Pfam" id="PF00005">
    <property type="entry name" value="ABC_tran"/>
    <property type="match status" value="1"/>
</dbReference>
<evidence type="ECO:0000256" key="4">
    <source>
        <dbReference type="ARBA" id="ARBA00022840"/>
    </source>
</evidence>
<dbReference type="GO" id="GO:0005524">
    <property type="term" value="F:ATP binding"/>
    <property type="evidence" value="ECO:0007669"/>
    <property type="project" value="UniProtKB-KW"/>
</dbReference>
<dbReference type="SMART" id="SM00382">
    <property type="entry name" value="AAA"/>
    <property type="match status" value="1"/>
</dbReference>
<evidence type="ECO:0000256" key="3">
    <source>
        <dbReference type="ARBA" id="ARBA00022741"/>
    </source>
</evidence>
<dbReference type="InterPro" id="IPR017871">
    <property type="entry name" value="ABC_transporter-like_CS"/>
</dbReference>
<dbReference type="PROSITE" id="PS50893">
    <property type="entry name" value="ABC_TRANSPORTER_2"/>
    <property type="match status" value="1"/>
</dbReference>
<dbReference type="SUPFAM" id="SSF52540">
    <property type="entry name" value="P-loop containing nucleoside triphosphate hydrolases"/>
    <property type="match status" value="1"/>
</dbReference>
<name>A0A843A817_9CREN</name>
<dbReference type="InterPro" id="IPR027417">
    <property type="entry name" value="P-loop_NTPase"/>
</dbReference>
<dbReference type="Gene3D" id="3.40.50.300">
    <property type="entry name" value="P-loop containing nucleotide triphosphate hydrolases"/>
    <property type="match status" value="1"/>
</dbReference>
<keyword evidence="2" id="KW-0813">Transport</keyword>